<dbReference type="InterPro" id="IPR011604">
    <property type="entry name" value="PDDEXK-like_dom_sf"/>
</dbReference>
<dbReference type="InterPro" id="IPR038726">
    <property type="entry name" value="PDDEXK_AddAB-type"/>
</dbReference>
<reference evidence="3" key="1">
    <citation type="submission" date="2016-10" db="EMBL/GenBank/DDBJ databases">
        <authorList>
            <person name="Varghese N."/>
            <person name="Submissions S."/>
        </authorList>
    </citation>
    <scope>NUCLEOTIDE SEQUENCE [LARGE SCALE GENOMIC DNA]</scope>
    <source>
        <strain evidence="3">XBD1002</strain>
    </source>
</reference>
<gene>
    <name evidence="2" type="ORF">SAMN04487775_10773</name>
</gene>
<dbReference type="AlphaFoldDB" id="A0A1I3LML9"/>
<dbReference type="RefSeq" id="WP_074932279.1">
    <property type="nucleotide sequence ID" value="NZ_FORI01000007.1"/>
</dbReference>
<sequence length="910" mass="103627">MKVFYNPSFTGNAYVDFSKSPVLFDTKIVNTAGLCGIIRLHAGICSEVKDYGTRFVDYYAAMKKFMAKNPDNVMEASFAVDKLNTAKKCLEWRDTLAAAGWTGTSPAPTERMKVLAGVEEFFHDKSTGEELLDLIAQIEGGCPLPELEIITSSYYEDFTPAEVRLLKALIERGVAFSAKEEEPANNNISKILSVLKGEEGVTLDPKDDSFEIWNFAERDEAIKYLSLLDAEDFDVWINADNKEFDNWQKLEGKRLSGSEISGIPQNAELLSIGLTIFERPLNIHNIVEWLNTSLNPLSDRLRKRLARTICESGGYYNDACKNVIKKYLEKYPDSKESIEKFLPDINQPHFEETDIEITAIKAFVQNLRNWCKQKITLNKEGDAEIDQLCYVINQADTLLLLLDELGTNAIPYSDIELISSVIATDITMNQYSAQAGCKNIIKSYADFCDAADKAIWCDFYQNGNAGKLTYSFLSPVESKRLREVLPLWDSAKEQEFIRKLILTPFAKTKKKLVLVTLDKIGSAPAPKSPLYIQLEKYFADKEKPNDFEKNLLKPFVKEMRLDESLKKSQKKIDNRMDSEQEFIEIKNTDYIKNNWPDHQSYSSLEDLIPHPLDYVISNFAAFTTSDVDAIKDVSTTTGLVAHKIIENLFSPKEGVKDSGTPAYIRKQIDQRFDEVFAQTVQSKGAILLAKENKLELQKFKRQVKTNLEELLRGIEANDLHVVACEKEIGYSKDYEKDMVLSHGIIGNLDIKGNVDMLLADSKGNLFIFDFKWTSSKRHISMLEENKSLQLTLYKELVSKEMGADVKAVAYFLMPAARFVSCQELKGSINFQQIRINPDRKTKDLLKEIQKSYEYRMKEVFAGKLEETSGWTEADITYEQQRENLGLMPMDYYDDKKNGPYDDIGLIKERL</sequence>
<evidence type="ECO:0000259" key="1">
    <source>
        <dbReference type="Pfam" id="PF12705"/>
    </source>
</evidence>
<protein>
    <recommendedName>
        <fullName evidence="1">PD-(D/E)XK endonuclease-like domain-containing protein</fullName>
    </recommendedName>
</protein>
<keyword evidence="3" id="KW-1185">Reference proteome</keyword>
<name>A0A1I3LML9_9SPIR</name>
<dbReference type="Gene3D" id="3.90.320.10">
    <property type="match status" value="1"/>
</dbReference>
<organism evidence="2 3">
    <name type="scientific">Treponema bryantii</name>
    <dbReference type="NCBI Taxonomy" id="163"/>
    <lineage>
        <taxon>Bacteria</taxon>
        <taxon>Pseudomonadati</taxon>
        <taxon>Spirochaetota</taxon>
        <taxon>Spirochaetia</taxon>
        <taxon>Spirochaetales</taxon>
        <taxon>Treponemataceae</taxon>
        <taxon>Treponema</taxon>
    </lineage>
</organism>
<dbReference type="OrthoDB" id="1007491at2"/>
<dbReference type="EMBL" id="FORI01000007">
    <property type="protein sequence ID" value="SFI85790.1"/>
    <property type="molecule type" value="Genomic_DNA"/>
</dbReference>
<dbReference type="Proteomes" id="UP000182737">
    <property type="component" value="Unassembled WGS sequence"/>
</dbReference>
<feature type="domain" description="PD-(D/E)XK endonuclease-like" evidence="1">
    <location>
        <begin position="600"/>
        <end position="867"/>
    </location>
</feature>
<evidence type="ECO:0000313" key="3">
    <source>
        <dbReference type="Proteomes" id="UP000182737"/>
    </source>
</evidence>
<dbReference type="Pfam" id="PF12705">
    <property type="entry name" value="PDDEXK_1"/>
    <property type="match status" value="1"/>
</dbReference>
<evidence type="ECO:0000313" key="2">
    <source>
        <dbReference type="EMBL" id="SFI85790.1"/>
    </source>
</evidence>
<accession>A0A1I3LML9</accession>
<proteinExistence type="predicted"/>